<protein>
    <recommendedName>
        <fullName evidence="3">GRAM domain-containing protein</fullName>
    </recommendedName>
</protein>
<name>A0A177BC10_9BILA</name>
<proteinExistence type="predicted"/>
<dbReference type="PANTHER" id="PTHR31606:SF1">
    <property type="entry name" value="WW DOMAIN BINDING PROTEIN 2, ISOFORM E"/>
    <property type="match status" value="1"/>
</dbReference>
<dbReference type="Gene3D" id="2.30.29.30">
    <property type="entry name" value="Pleckstrin-homology domain (PH domain)/Phosphotyrosine-binding domain (PTB)"/>
    <property type="match status" value="1"/>
</dbReference>
<comment type="caution">
    <text evidence="1">The sequence shown here is derived from an EMBL/GenBank/DDBJ whole genome shotgun (WGS) entry which is preliminary data.</text>
</comment>
<dbReference type="SUPFAM" id="SSF50729">
    <property type="entry name" value="PH domain-like"/>
    <property type="match status" value="1"/>
</dbReference>
<dbReference type="InterPro" id="IPR044852">
    <property type="entry name" value="WBP2-like"/>
</dbReference>
<sequence>MSLNSSHTKEGNLILYRGEQLLLKCKNIDLKADYPKPHFSKKMNGCIFLTTHRIIFINKNPSSACGSICANFNNAKNIKIEQPIFGANKILANLNSECFNNNVAEFPITLWFNNGGAIDFATTWKRVVQQMSNRYNTRIYITQMLNTNTCYMAYSQANFTNTTAYPYMPYDQFPVGNTDNVLITNLPPPYPGLNNSAVDTTQTAFTPTSKDPTLPPAYIP</sequence>
<dbReference type="EMBL" id="LWCA01000018">
    <property type="protein sequence ID" value="OAF71868.1"/>
    <property type="molecule type" value="Genomic_DNA"/>
</dbReference>
<dbReference type="AlphaFoldDB" id="A0A177BC10"/>
<dbReference type="GO" id="GO:0003713">
    <property type="term" value="F:transcription coactivator activity"/>
    <property type="evidence" value="ECO:0007669"/>
    <property type="project" value="InterPro"/>
</dbReference>
<dbReference type="GO" id="GO:0005634">
    <property type="term" value="C:nucleus"/>
    <property type="evidence" value="ECO:0007669"/>
    <property type="project" value="TreeGrafter"/>
</dbReference>
<dbReference type="OrthoDB" id="1259151at2759"/>
<evidence type="ECO:0000313" key="1">
    <source>
        <dbReference type="EMBL" id="OAF71868.1"/>
    </source>
</evidence>
<dbReference type="GO" id="GO:0031490">
    <property type="term" value="F:chromatin DNA binding"/>
    <property type="evidence" value="ECO:0007669"/>
    <property type="project" value="TreeGrafter"/>
</dbReference>
<evidence type="ECO:0000313" key="2">
    <source>
        <dbReference type="Proteomes" id="UP000078046"/>
    </source>
</evidence>
<dbReference type="PANTHER" id="PTHR31606">
    <property type="entry name" value="WW DOMAIN BINDING PROTEIN 2, ISOFORM E"/>
    <property type="match status" value="1"/>
</dbReference>
<evidence type="ECO:0008006" key="3">
    <source>
        <dbReference type="Google" id="ProtNLM"/>
    </source>
</evidence>
<keyword evidence="2" id="KW-1185">Reference proteome</keyword>
<reference evidence="1 2" key="1">
    <citation type="submission" date="2016-04" db="EMBL/GenBank/DDBJ databases">
        <title>The genome of Intoshia linei affirms orthonectids as highly simplified spiralians.</title>
        <authorList>
            <person name="Mikhailov K.V."/>
            <person name="Slusarev G.S."/>
            <person name="Nikitin M.A."/>
            <person name="Logacheva M.D."/>
            <person name="Penin A."/>
            <person name="Aleoshin V."/>
            <person name="Panchin Y.V."/>
        </authorList>
    </citation>
    <scope>NUCLEOTIDE SEQUENCE [LARGE SCALE GENOMIC DNA]</scope>
    <source>
        <strain evidence="1">Intl2013</strain>
        <tissue evidence="1">Whole animal</tissue>
    </source>
</reference>
<accession>A0A177BC10</accession>
<organism evidence="1 2">
    <name type="scientific">Intoshia linei</name>
    <dbReference type="NCBI Taxonomy" id="1819745"/>
    <lineage>
        <taxon>Eukaryota</taxon>
        <taxon>Metazoa</taxon>
        <taxon>Spiralia</taxon>
        <taxon>Lophotrochozoa</taxon>
        <taxon>Mesozoa</taxon>
        <taxon>Orthonectida</taxon>
        <taxon>Rhopaluridae</taxon>
        <taxon>Intoshia</taxon>
    </lineage>
</organism>
<gene>
    <name evidence="1" type="ORF">A3Q56_00366</name>
</gene>
<dbReference type="InterPro" id="IPR011993">
    <property type="entry name" value="PH-like_dom_sf"/>
</dbReference>
<dbReference type="Proteomes" id="UP000078046">
    <property type="component" value="Unassembled WGS sequence"/>
</dbReference>